<dbReference type="RefSeq" id="WP_307804512.1">
    <property type="nucleotide sequence ID" value="NZ_WVUH01000593.1"/>
</dbReference>
<evidence type="ECO:0000313" key="3">
    <source>
        <dbReference type="Proteomes" id="UP000823521"/>
    </source>
</evidence>
<name>A0ABS3W209_MICEH</name>
<sequence>MRRTSTAAVAWGSAGREDIPWPSTQPAHVPWWSRPRGTRFTILVPVLTETSRHAGHADILREQLEGLTGTAARHTNVRDVAFGGGQTHRPSR</sequence>
<evidence type="ECO:0000256" key="1">
    <source>
        <dbReference type="SAM" id="MobiDB-lite"/>
    </source>
</evidence>
<dbReference type="SUPFAM" id="SSF109854">
    <property type="entry name" value="DinB/YfiT-like putative metalloenzymes"/>
    <property type="match status" value="1"/>
</dbReference>
<proteinExistence type="predicted"/>
<feature type="region of interest" description="Disordered" evidence="1">
    <location>
        <begin position="1"/>
        <end position="26"/>
    </location>
</feature>
<keyword evidence="3" id="KW-1185">Reference proteome</keyword>
<evidence type="ECO:0000313" key="2">
    <source>
        <dbReference type="EMBL" id="MBO4210776.1"/>
    </source>
</evidence>
<dbReference type="EMBL" id="WVUH01000593">
    <property type="protein sequence ID" value="MBO4210776.1"/>
    <property type="molecule type" value="Genomic_DNA"/>
</dbReference>
<organism evidence="2 3">
    <name type="scientific">Micromonospora echinofusca</name>
    <dbReference type="NCBI Taxonomy" id="47858"/>
    <lineage>
        <taxon>Bacteria</taxon>
        <taxon>Bacillati</taxon>
        <taxon>Actinomycetota</taxon>
        <taxon>Actinomycetes</taxon>
        <taxon>Micromonosporales</taxon>
        <taxon>Micromonosporaceae</taxon>
        <taxon>Micromonospora</taxon>
    </lineage>
</organism>
<dbReference type="InterPro" id="IPR034660">
    <property type="entry name" value="DinB/YfiT-like"/>
</dbReference>
<accession>A0ABS3W209</accession>
<dbReference type="Gene3D" id="1.20.120.450">
    <property type="entry name" value="dinb family like domain"/>
    <property type="match status" value="1"/>
</dbReference>
<gene>
    <name evidence="2" type="ORF">GSF22_33000</name>
</gene>
<comment type="caution">
    <text evidence="2">The sequence shown here is derived from an EMBL/GenBank/DDBJ whole genome shotgun (WGS) entry which is preliminary data.</text>
</comment>
<protein>
    <submittedName>
        <fullName evidence="2">DUF664 domain-containing protein</fullName>
    </submittedName>
</protein>
<dbReference type="InterPro" id="IPR007061">
    <property type="entry name" value="MST-like"/>
</dbReference>
<reference evidence="2 3" key="1">
    <citation type="submission" date="2019-12" db="EMBL/GenBank/DDBJ databases">
        <title>Whole genome sequencing of endophytic Actinobacterium Micromonospora sp. MPMI6T.</title>
        <authorList>
            <person name="Evv R."/>
            <person name="Podile A.R."/>
        </authorList>
    </citation>
    <scope>NUCLEOTIDE SEQUENCE [LARGE SCALE GENOMIC DNA]</scope>
    <source>
        <strain evidence="2 3">MPMI6</strain>
    </source>
</reference>
<dbReference type="Pfam" id="PF04978">
    <property type="entry name" value="MST"/>
    <property type="match status" value="1"/>
</dbReference>
<dbReference type="Proteomes" id="UP000823521">
    <property type="component" value="Unassembled WGS sequence"/>
</dbReference>